<evidence type="ECO:0000256" key="1">
    <source>
        <dbReference type="SAM" id="MobiDB-lite"/>
    </source>
</evidence>
<feature type="compositionally biased region" description="Polar residues" evidence="1">
    <location>
        <begin position="99"/>
        <end position="108"/>
    </location>
</feature>
<feature type="domain" description="ChrB N-terminal" evidence="2">
    <location>
        <begin position="7"/>
        <end position="89"/>
    </location>
</feature>
<dbReference type="STRING" id="419479.SAMN04488563_5234"/>
<reference evidence="4" key="1">
    <citation type="submission" date="2016-10" db="EMBL/GenBank/DDBJ databases">
        <authorList>
            <person name="Varghese N."/>
            <person name="Submissions S."/>
        </authorList>
    </citation>
    <scope>NUCLEOTIDE SEQUENCE [LARGE SCALE GENOMIC DNA]</scope>
    <source>
        <strain evidence="4">DSM 45079</strain>
    </source>
</reference>
<evidence type="ECO:0000259" key="2">
    <source>
        <dbReference type="Pfam" id="PF20229"/>
    </source>
</evidence>
<evidence type="ECO:0000313" key="4">
    <source>
        <dbReference type="Proteomes" id="UP000182977"/>
    </source>
</evidence>
<dbReference type="EMBL" id="LT629791">
    <property type="protein sequence ID" value="SDU76536.1"/>
    <property type="molecule type" value="Genomic_DNA"/>
</dbReference>
<dbReference type="AlphaFoldDB" id="A0A1H2L7W5"/>
<dbReference type="Pfam" id="PF20229">
    <property type="entry name" value="ChrB_N"/>
    <property type="match status" value="1"/>
</dbReference>
<organism evidence="3 4">
    <name type="scientific">Jiangella alkaliphila</name>
    <dbReference type="NCBI Taxonomy" id="419479"/>
    <lineage>
        <taxon>Bacteria</taxon>
        <taxon>Bacillati</taxon>
        <taxon>Actinomycetota</taxon>
        <taxon>Actinomycetes</taxon>
        <taxon>Jiangellales</taxon>
        <taxon>Jiangellaceae</taxon>
        <taxon>Jiangella</taxon>
    </lineage>
</organism>
<dbReference type="InterPro" id="IPR046858">
    <property type="entry name" value="ChrB_N"/>
</dbReference>
<gene>
    <name evidence="3" type="ORF">SAMN04488563_5234</name>
</gene>
<accession>A0A1H2L7W5</accession>
<dbReference type="OrthoDB" id="3790780at2"/>
<keyword evidence="4" id="KW-1185">Reference proteome</keyword>
<feature type="region of interest" description="Disordered" evidence="1">
    <location>
        <begin position="86"/>
        <end position="108"/>
    </location>
</feature>
<dbReference type="RefSeq" id="WP_157524307.1">
    <property type="nucleotide sequence ID" value="NZ_KQ061222.1"/>
</dbReference>
<name>A0A1H2L7W5_9ACTN</name>
<evidence type="ECO:0000313" key="3">
    <source>
        <dbReference type="EMBL" id="SDU76536.1"/>
    </source>
</evidence>
<proteinExistence type="predicted"/>
<protein>
    <recommendedName>
        <fullName evidence="2">ChrB N-terminal domain-containing protein</fullName>
    </recommendedName>
</protein>
<sequence>MEDVGHNAEYAEVLERLPDLSGELAVERDCGDVTYAAVKESEADLDRFRSWLAKIETCDYFDAPGGPAAREAVDLAAADLATFEDASVRAESPEPGNVVSRSQAVDQL</sequence>
<dbReference type="Proteomes" id="UP000182977">
    <property type="component" value="Chromosome I"/>
</dbReference>